<sequence>MDEVKLFRVYSIKNYSKANALFIENGGEEYELEELAEVLERTDKGYHERISTDKSYTFFGDCDKYNGSFNDFSTLLIDFLKKSYSLKVDFDDICYTENKSTKGSYHYTISKYYAKCSKLKEIFTNFKNSFDKNNAKVIDTTVYSNHWFRCPNQSKENNNSVKHIIKKGSIKDFILENIADNSICIDNVNVNNINVNNVNVNNKVNSKVNIKVNKTTKQTIKKNVKTNDALPEPQNIFKEAEWKIYYKFFEECFKNNRFNDYEYWINVGMAIKNRYVIMVLNYLNISPINPLKLTAKSN</sequence>
<proteinExistence type="predicted"/>
<organism evidence="1">
    <name type="scientific">Catovirus CTV1</name>
    <dbReference type="NCBI Taxonomy" id="1977631"/>
    <lineage>
        <taxon>Viruses</taxon>
        <taxon>Varidnaviria</taxon>
        <taxon>Bamfordvirae</taxon>
        <taxon>Nucleocytoviricota</taxon>
        <taxon>Megaviricetes</taxon>
        <taxon>Imitervirales</taxon>
        <taxon>Mimiviridae</taxon>
        <taxon>Klosneuvirinae</taxon>
        <taxon>Catovirus</taxon>
    </lineage>
</organism>
<reference evidence="1" key="1">
    <citation type="journal article" date="2017" name="Science">
        <title>Giant viruses with an expanded complement of translation system components.</title>
        <authorList>
            <person name="Schulz F."/>
            <person name="Yutin N."/>
            <person name="Ivanova N.N."/>
            <person name="Ortega D.R."/>
            <person name="Lee T.K."/>
            <person name="Vierheilig J."/>
            <person name="Daims H."/>
            <person name="Horn M."/>
            <person name="Wagner M."/>
            <person name="Jensen G.J."/>
            <person name="Kyrpides N.C."/>
            <person name="Koonin E.V."/>
            <person name="Woyke T."/>
        </authorList>
    </citation>
    <scope>NUCLEOTIDE SEQUENCE</scope>
    <source>
        <strain evidence="1">CTV1</strain>
    </source>
</reference>
<accession>A0A1V0SA22</accession>
<gene>
    <name evidence="1" type="ORF">Catovirus_1_615</name>
</gene>
<dbReference type="EMBL" id="KY684083">
    <property type="protein sequence ID" value="ARF08565.1"/>
    <property type="molecule type" value="Genomic_DNA"/>
</dbReference>
<name>A0A1V0SA22_9VIRU</name>
<protein>
    <submittedName>
        <fullName evidence="1">Uncharacterized protein</fullName>
    </submittedName>
</protein>
<evidence type="ECO:0000313" key="1">
    <source>
        <dbReference type="EMBL" id="ARF08565.1"/>
    </source>
</evidence>